<dbReference type="InterPro" id="IPR003660">
    <property type="entry name" value="HAMP_dom"/>
</dbReference>
<comment type="subcellular location">
    <subcellularLocation>
        <location evidence="2">Membrane</location>
    </subcellularLocation>
</comment>
<dbReference type="RefSeq" id="WP_159974337.1">
    <property type="nucleotide sequence ID" value="NZ_BLIV01000001.1"/>
</dbReference>
<keyword evidence="8" id="KW-0472">Membrane</keyword>
<keyword evidence="7" id="KW-0902">Two-component regulatory system</keyword>
<keyword evidence="8" id="KW-1133">Transmembrane helix</keyword>
<dbReference type="Pfam" id="PF00512">
    <property type="entry name" value="HisKA"/>
    <property type="match status" value="1"/>
</dbReference>
<feature type="transmembrane region" description="Helical" evidence="8">
    <location>
        <begin position="190"/>
        <end position="210"/>
    </location>
</feature>
<evidence type="ECO:0000313" key="13">
    <source>
        <dbReference type="Proteomes" id="UP000436522"/>
    </source>
</evidence>
<dbReference type="FunFam" id="1.10.287.130:FF:000001">
    <property type="entry name" value="Two-component sensor histidine kinase"/>
    <property type="match status" value="1"/>
</dbReference>
<dbReference type="EC" id="2.7.13.3" evidence="3"/>
<dbReference type="AlphaFoldDB" id="A0A640VK25"/>
<dbReference type="CDD" id="cd00082">
    <property type="entry name" value="HisKA"/>
    <property type="match status" value="1"/>
</dbReference>
<dbReference type="GO" id="GO:0000155">
    <property type="term" value="F:phosphorelay sensor kinase activity"/>
    <property type="evidence" value="ECO:0007669"/>
    <property type="project" value="InterPro"/>
</dbReference>
<dbReference type="InterPro" id="IPR036890">
    <property type="entry name" value="HATPase_C_sf"/>
</dbReference>
<dbReference type="SMART" id="SM00304">
    <property type="entry name" value="HAMP"/>
    <property type="match status" value="1"/>
</dbReference>
<dbReference type="SMART" id="SM00387">
    <property type="entry name" value="HATPase_c"/>
    <property type="match status" value="1"/>
</dbReference>
<dbReference type="PANTHER" id="PTHR43711">
    <property type="entry name" value="TWO-COMPONENT HISTIDINE KINASE"/>
    <property type="match status" value="1"/>
</dbReference>
<dbReference type="CDD" id="cd06225">
    <property type="entry name" value="HAMP"/>
    <property type="match status" value="1"/>
</dbReference>
<evidence type="ECO:0000256" key="3">
    <source>
        <dbReference type="ARBA" id="ARBA00012438"/>
    </source>
</evidence>
<protein>
    <recommendedName>
        <fullName evidence="3">histidine kinase</fullName>
        <ecNumber evidence="3">2.7.13.3</ecNumber>
    </recommendedName>
</protein>
<evidence type="ECO:0000256" key="2">
    <source>
        <dbReference type="ARBA" id="ARBA00004370"/>
    </source>
</evidence>
<name>A0A640VK25_9RHOB</name>
<evidence type="ECO:0000259" key="11">
    <source>
        <dbReference type="PROSITE" id="PS50885"/>
    </source>
</evidence>
<keyword evidence="6 12" id="KW-0418">Kinase</keyword>
<dbReference type="SMART" id="SM00388">
    <property type="entry name" value="HisKA"/>
    <property type="match status" value="1"/>
</dbReference>
<evidence type="ECO:0000256" key="9">
    <source>
        <dbReference type="SAM" id="SignalP"/>
    </source>
</evidence>
<dbReference type="Pfam" id="PF00672">
    <property type="entry name" value="HAMP"/>
    <property type="match status" value="1"/>
</dbReference>
<feature type="signal peptide" evidence="9">
    <location>
        <begin position="1"/>
        <end position="25"/>
    </location>
</feature>
<dbReference type="SUPFAM" id="SSF55874">
    <property type="entry name" value="ATPase domain of HSP90 chaperone/DNA topoisomerase II/histidine kinase"/>
    <property type="match status" value="1"/>
</dbReference>
<evidence type="ECO:0000256" key="6">
    <source>
        <dbReference type="ARBA" id="ARBA00022777"/>
    </source>
</evidence>
<dbReference type="InterPro" id="IPR004358">
    <property type="entry name" value="Sig_transdc_His_kin-like_C"/>
</dbReference>
<feature type="domain" description="Histidine kinase" evidence="10">
    <location>
        <begin position="304"/>
        <end position="513"/>
    </location>
</feature>
<evidence type="ECO:0000256" key="7">
    <source>
        <dbReference type="ARBA" id="ARBA00023012"/>
    </source>
</evidence>
<dbReference type="SUPFAM" id="SSF158472">
    <property type="entry name" value="HAMP domain-like"/>
    <property type="match status" value="1"/>
</dbReference>
<keyword evidence="4" id="KW-0597">Phosphoprotein</keyword>
<dbReference type="EMBL" id="BLIV01000001">
    <property type="protein sequence ID" value="GFE48429.1"/>
    <property type="molecule type" value="Genomic_DNA"/>
</dbReference>
<comment type="caution">
    <text evidence="12">The sequence shown here is derived from an EMBL/GenBank/DDBJ whole genome shotgun (WGS) entry which is preliminary data.</text>
</comment>
<proteinExistence type="predicted"/>
<reference evidence="12 13" key="1">
    <citation type="submission" date="2019-12" db="EMBL/GenBank/DDBJ databases">
        <title>Roseobacter cerasinus sp. nov., isolated from seawater around aquaculture.</title>
        <authorList>
            <person name="Muramatsu S."/>
            <person name="Takabe Y."/>
            <person name="Mori K."/>
            <person name="Takaichi S."/>
            <person name="Hanada S."/>
        </authorList>
    </citation>
    <scope>NUCLEOTIDE SEQUENCE [LARGE SCALE GENOMIC DNA]</scope>
    <source>
        <strain evidence="12 13">AI77</strain>
    </source>
</reference>
<sequence>MRISNLLRGLAALMLIIALSGAALAYWSAQQAAYFNARINLAHKSYEAHLQLSGNTYQLFKQYGDAMLIGDRDKGAGEAELIRLIRANVRDIRALIGQEIDLVGEEEISELQLLSRIERKIEGLITRFEAVRKETGAEQFGRNWADMSTMLDDEIDREFHLMINAALAEELEEVEETRAAAARHLKTANVVTLLLVILALGVVTGALWIYTTQIIRPMGRLMQGVNALAEGHFDHRMQVRGRHEIAEIGGVMDTMAAMVEARTQSLTTQNSELEEAVRTRTAALESLLQKSRVAENARRQMLADVSHELRTPLTIIQGESDVALRGEDKTPEEYREALRRTRETARHTNLLVDDLLFISREESGKSRLKLERVDLAELLKTTVEVFDRDIPVLADEEDPQMSLDAARIRQCIAAMIQNARRYGGPDVVVRLLRTATGFRISVEDNGPGLPDAEKEKAFERFFRGSNAADRYEDGAGLGLPVVRSIARAHGGSALLKDRPGGGLSCIMELPMVPPLRVVAQS</sequence>
<gene>
    <name evidence="12" type="ORF">So717_01820</name>
</gene>
<keyword evidence="9" id="KW-0732">Signal</keyword>
<dbReference type="OrthoDB" id="9809766at2"/>
<dbReference type="PROSITE" id="PS50109">
    <property type="entry name" value="HIS_KIN"/>
    <property type="match status" value="1"/>
</dbReference>
<comment type="catalytic activity">
    <reaction evidence="1">
        <text>ATP + protein L-histidine = ADP + protein N-phospho-L-histidine.</text>
        <dbReference type="EC" id="2.7.13.3"/>
    </reaction>
</comment>
<keyword evidence="8" id="KW-0812">Transmembrane</keyword>
<evidence type="ECO:0000313" key="12">
    <source>
        <dbReference type="EMBL" id="GFE48429.1"/>
    </source>
</evidence>
<evidence type="ECO:0000256" key="5">
    <source>
        <dbReference type="ARBA" id="ARBA00022679"/>
    </source>
</evidence>
<feature type="domain" description="HAMP" evidence="11">
    <location>
        <begin position="212"/>
        <end position="264"/>
    </location>
</feature>
<keyword evidence="5" id="KW-0808">Transferase</keyword>
<dbReference type="Gene3D" id="1.10.287.130">
    <property type="match status" value="1"/>
</dbReference>
<evidence type="ECO:0000256" key="1">
    <source>
        <dbReference type="ARBA" id="ARBA00000085"/>
    </source>
</evidence>
<dbReference type="InterPro" id="IPR003661">
    <property type="entry name" value="HisK_dim/P_dom"/>
</dbReference>
<feature type="chain" id="PRO_5025057803" description="histidine kinase" evidence="9">
    <location>
        <begin position="26"/>
        <end position="521"/>
    </location>
</feature>
<dbReference type="Gene3D" id="3.30.565.10">
    <property type="entry name" value="Histidine kinase-like ATPase, C-terminal domain"/>
    <property type="match status" value="1"/>
</dbReference>
<accession>A0A640VK25</accession>
<dbReference type="InterPro" id="IPR005467">
    <property type="entry name" value="His_kinase_dom"/>
</dbReference>
<keyword evidence="13" id="KW-1185">Reference proteome</keyword>
<dbReference type="GO" id="GO:0016020">
    <property type="term" value="C:membrane"/>
    <property type="evidence" value="ECO:0007669"/>
    <property type="project" value="UniProtKB-SubCell"/>
</dbReference>
<dbReference type="Pfam" id="PF02518">
    <property type="entry name" value="HATPase_c"/>
    <property type="match status" value="1"/>
</dbReference>
<dbReference type="InterPro" id="IPR036097">
    <property type="entry name" value="HisK_dim/P_sf"/>
</dbReference>
<evidence type="ECO:0000256" key="8">
    <source>
        <dbReference type="SAM" id="Phobius"/>
    </source>
</evidence>
<evidence type="ECO:0000256" key="4">
    <source>
        <dbReference type="ARBA" id="ARBA00022553"/>
    </source>
</evidence>
<dbReference type="SUPFAM" id="SSF47384">
    <property type="entry name" value="Homodimeric domain of signal transducing histidine kinase"/>
    <property type="match status" value="1"/>
</dbReference>
<evidence type="ECO:0000259" key="10">
    <source>
        <dbReference type="PROSITE" id="PS50109"/>
    </source>
</evidence>
<dbReference type="PANTHER" id="PTHR43711:SF1">
    <property type="entry name" value="HISTIDINE KINASE 1"/>
    <property type="match status" value="1"/>
</dbReference>
<dbReference type="PRINTS" id="PR00344">
    <property type="entry name" value="BCTRLSENSOR"/>
</dbReference>
<dbReference type="Proteomes" id="UP000436522">
    <property type="component" value="Unassembled WGS sequence"/>
</dbReference>
<dbReference type="Gene3D" id="6.10.340.10">
    <property type="match status" value="1"/>
</dbReference>
<organism evidence="12 13">
    <name type="scientific">Roseobacter cerasinus</name>
    <dbReference type="NCBI Taxonomy" id="2602289"/>
    <lineage>
        <taxon>Bacteria</taxon>
        <taxon>Pseudomonadati</taxon>
        <taxon>Pseudomonadota</taxon>
        <taxon>Alphaproteobacteria</taxon>
        <taxon>Rhodobacterales</taxon>
        <taxon>Roseobacteraceae</taxon>
        <taxon>Roseobacter</taxon>
    </lineage>
</organism>
<dbReference type="PROSITE" id="PS50885">
    <property type="entry name" value="HAMP"/>
    <property type="match status" value="1"/>
</dbReference>
<dbReference type="InterPro" id="IPR050736">
    <property type="entry name" value="Sensor_HK_Regulatory"/>
</dbReference>
<dbReference type="InterPro" id="IPR003594">
    <property type="entry name" value="HATPase_dom"/>
</dbReference>
<dbReference type="CDD" id="cd00075">
    <property type="entry name" value="HATPase"/>
    <property type="match status" value="1"/>
</dbReference>